<feature type="domain" description="Amine oxidase" evidence="2">
    <location>
        <begin position="173"/>
        <end position="643"/>
    </location>
</feature>
<evidence type="ECO:0000259" key="2">
    <source>
        <dbReference type="Pfam" id="PF01593"/>
    </source>
</evidence>
<sequence length="790" mass="87890">MSKSGLALLAAQALSAVAVASTLPVRLETRSQLTSRLANIHVSFEIPVEDTVTYTYGSCVSVRHHDAHHVIGHSADSEDLRLVWIHPEDIKSHGCISAWDSIGSLIGRSEPQRLQRRNLNKRGPFSVQMNNDTGIDTWGPWFDGVELLQSKNLSAVDVEAAKSKEIAIVGAGMSGLMTYLVLHQAGMTNVSIIEASQRLGGRVHTAYLSGGPFDYSYQEMGPMRFPETAVYSNQTYNITDHQLVFQLAGEMNSLNNHDRNFSVDFIPWLQSSPNGLTYQNGYKLDTGLPPTVSQVAQANISTPTTPSYDALSKKVDLITQNETLLAEIAQNTFKAHKDFLVNGMGGLGGDTWSEFAYMVNYLNGSLEDADELGADDSSFWGELYDAVYFGAATWKTIDGGLNRLPLSFHPLVDDVTTMGRKIERVQYDEDCGKVNLQWRHNYTDRVFQNASYDYTVFALPFSIVKKLRLPSLPAPITNAIANLPFEAACKVALEYETRFWEHYENPIFGGCSTTTDTPGIGSVCYPSYCLNCTGPATLLATYASGDWGARWVSVPEAEHVQYVVDAMAEIHGQVAYDQYTGNYNRRCWMLDEFEGGSWASPTIGQHQLYIPEYFKTYNNMIFVGEQTSYTHAWIASALESGIRGGVQLLLELGLVDEAKDTVEKWMARWIEVLESKLKYSVYALETFFYHSQADKHPIVVIGVSYFDSYSYPANERSVPETTVARKMLCAAGRKTPRVENAAYSLFGIFDIYMLLLYGEGGKGLLPLPGREHEAVGRRVDLNFRGKITQK</sequence>
<dbReference type="EMBL" id="JAKJXP020000003">
    <property type="protein sequence ID" value="KAK7757150.1"/>
    <property type="molecule type" value="Genomic_DNA"/>
</dbReference>
<feature type="chain" id="PRO_5042933277" description="Amine oxidase domain-containing protein" evidence="1">
    <location>
        <begin position="21"/>
        <end position="790"/>
    </location>
</feature>
<dbReference type="Gene3D" id="3.90.660.10">
    <property type="match status" value="1"/>
</dbReference>
<dbReference type="SUPFAM" id="SSF51905">
    <property type="entry name" value="FAD/NAD(P)-binding domain"/>
    <property type="match status" value="1"/>
</dbReference>
<feature type="signal peptide" evidence="1">
    <location>
        <begin position="1"/>
        <end position="20"/>
    </location>
</feature>
<accession>A0AAN9V301</accession>
<dbReference type="AlphaFoldDB" id="A0AAN9V301"/>
<dbReference type="PANTHER" id="PTHR10742">
    <property type="entry name" value="FLAVIN MONOAMINE OXIDASE"/>
    <property type="match status" value="1"/>
</dbReference>
<dbReference type="PANTHER" id="PTHR10742:SF382">
    <property type="entry name" value="AMINE OXIDASE DOMAIN-CONTAINING PROTEIN"/>
    <property type="match status" value="1"/>
</dbReference>
<dbReference type="SUPFAM" id="SSF54373">
    <property type="entry name" value="FAD-linked reductases, C-terminal domain"/>
    <property type="match status" value="1"/>
</dbReference>
<dbReference type="Gene3D" id="3.50.50.60">
    <property type="entry name" value="FAD/NAD(P)-binding domain"/>
    <property type="match status" value="1"/>
</dbReference>
<keyword evidence="4" id="KW-1185">Reference proteome</keyword>
<dbReference type="GO" id="GO:0001716">
    <property type="term" value="F:L-amino-acid oxidase activity"/>
    <property type="evidence" value="ECO:0007669"/>
    <property type="project" value="TreeGrafter"/>
</dbReference>
<dbReference type="Gene3D" id="1.20.1440.240">
    <property type="match status" value="1"/>
</dbReference>
<proteinExistence type="predicted"/>
<organism evidence="3 4">
    <name type="scientific">Diatrype stigma</name>
    <dbReference type="NCBI Taxonomy" id="117547"/>
    <lineage>
        <taxon>Eukaryota</taxon>
        <taxon>Fungi</taxon>
        <taxon>Dikarya</taxon>
        <taxon>Ascomycota</taxon>
        <taxon>Pezizomycotina</taxon>
        <taxon>Sordariomycetes</taxon>
        <taxon>Xylariomycetidae</taxon>
        <taxon>Xylariales</taxon>
        <taxon>Diatrypaceae</taxon>
        <taxon>Diatrype</taxon>
    </lineage>
</organism>
<reference evidence="3 4" key="1">
    <citation type="submission" date="2024-02" db="EMBL/GenBank/DDBJ databases">
        <title>De novo assembly and annotation of 12 fungi associated with fruit tree decline syndrome in Ontario, Canada.</title>
        <authorList>
            <person name="Sulman M."/>
            <person name="Ellouze W."/>
            <person name="Ilyukhin E."/>
        </authorList>
    </citation>
    <scope>NUCLEOTIDE SEQUENCE [LARGE SCALE GENOMIC DNA]</scope>
    <source>
        <strain evidence="3 4">M11/M66-122</strain>
    </source>
</reference>
<dbReference type="InterPro" id="IPR002937">
    <property type="entry name" value="Amino_oxidase"/>
</dbReference>
<protein>
    <recommendedName>
        <fullName evidence="2">Amine oxidase domain-containing protein</fullName>
    </recommendedName>
</protein>
<evidence type="ECO:0000256" key="1">
    <source>
        <dbReference type="SAM" id="SignalP"/>
    </source>
</evidence>
<dbReference type="InterPro" id="IPR036188">
    <property type="entry name" value="FAD/NAD-bd_sf"/>
</dbReference>
<comment type="caution">
    <text evidence="3">The sequence shown here is derived from an EMBL/GenBank/DDBJ whole genome shotgun (WGS) entry which is preliminary data.</text>
</comment>
<dbReference type="InterPro" id="IPR050281">
    <property type="entry name" value="Flavin_monoamine_oxidase"/>
</dbReference>
<dbReference type="Pfam" id="PF01593">
    <property type="entry name" value="Amino_oxidase"/>
    <property type="match status" value="1"/>
</dbReference>
<dbReference type="Proteomes" id="UP001320420">
    <property type="component" value="Unassembled WGS sequence"/>
</dbReference>
<keyword evidence="1" id="KW-0732">Signal</keyword>
<evidence type="ECO:0000313" key="4">
    <source>
        <dbReference type="Proteomes" id="UP001320420"/>
    </source>
</evidence>
<evidence type="ECO:0000313" key="3">
    <source>
        <dbReference type="EMBL" id="KAK7757150.1"/>
    </source>
</evidence>
<dbReference type="GO" id="GO:0009063">
    <property type="term" value="P:amino acid catabolic process"/>
    <property type="evidence" value="ECO:0007669"/>
    <property type="project" value="TreeGrafter"/>
</dbReference>
<name>A0AAN9V301_9PEZI</name>
<gene>
    <name evidence="3" type="ORF">SLS62_000699</name>
</gene>